<sequence length="640" mass="75820">MRKRKFFVKDKETEHYFIGKIEDLNRSENHKNFIFELNKFIEENDLNNYKEELLRIIFLIKASDVLIDCNGDFHNIELLNTLRLMRRKAKDIEVINSINTFLADIKLINKISKRLKPQTLNYIHIINKMNYYIYDQLEQIDEFERTSIQTNLNNIIELQHSIENLVETVSKCLAHLNLNEVNLTDLNKSIKGLNKNSLSFQSYQEIVNCWKYANASITRNRLSRKIVVNGINDFFRTFIANRTINLENRQLPSKIHQRLKLSKSEAIVAGLGEEIFSDLSSIRNEETFRSRLSKLKNQKIYNIRLIDLADFFVQLKKKYSFGNAPFVKFDGISSFKLPYNDLMNLLNRLSFRYDLFDSPFIMIKGSYYVYIPAIKTIDPVHVLYCLLKNDKKWQDQRGESFEDEIYNSMNNYTFAKSEGVGKKRNKLKFRRDGKEHEIDAIVIDDDNIPMVLECKTFSNAYSIRELRIELDKIYSKKYALKFKEHFDAVQKYNSKILTFCDKNLKSNRSFNHLMKQKFNWSGAYCLLVSNLIFPTEIIKDLQEKYNISVIFEFDFKKLVDHRSLYENKAFTAPDLNKIMLNKLLIDNDINLTQNNIKAISLSQPVKKMFYSRNSIKNVVIPEKLKEGLYKYKNIEYHYYL</sequence>
<evidence type="ECO:0000313" key="1">
    <source>
        <dbReference type="EMBL" id="MCD7137679.1"/>
    </source>
</evidence>
<gene>
    <name evidence="1" type="ORF">LTY59_00310</name>
</gene>
<comment type="caution">
    <text evidence="1">The sequence shown here is derived from an EMBL/GenBank/DDBJ whole genome shotgun (WGS) entry which is preliminary data.</text>
</comment>
<dbReference type="Proteomes" id="UP001200032">
    <property type="component" value="Unassembled WGS sequence"/>
</dbReference>
<keyword evidence="2" id="KW-1185">Reference proteome</keyword>
<dbReference type="EMBL" id="JAJPDJ010000029">
    <property type="protein sequence ID" value="MCD7137679.1"/>
    <property type="molecule type" value="Genomic_DNA"/>
</dbReference>
<protein>
    <recommendedName>
        <fullName evidence="3">NERD domain-containing protein</fullName>
    </recommendedName>
</protein>
<proteinExistence type="predicted"/>
<name>A0ABS8R9J2_9LACO</name>
<accession>A0ABS8R9J2</accession>
<evidence type="ECO:0008006" key="3">
    <source>
        <dbReference type="Google" id="ProtNLM"/>
    </source>
</evidence>
<organism evidence="1 2">
    <name type="scientific">Limosilactobacillus balticus</name>
    <dbReference type="NCBI Taxonomy" id="2759747"/>
    <lineage>
        <taxon>Bacteria</taxon>
        <taxon>Bacillati</taxon>
        <taxon>Bacillota</taxon>
        <taxon>Bacilli</taxon>
        <taxon>Lactobacillales</taxon>
        <taxon>Lactobacillaceae</taxon>
        <taxon>Limosilactobacillus</taxon>
    </lineage>
</organism>
<evidence type="ECO:0000313" key="2">
    <source>
        <dbReference type="Proteomes" id="UP001200032"/>
    </source>
</evidence>
<dbReference type="RefSeq" id="WP_182588341.1">
    <property type="nucleotide sequence ID" value="NZ_JACIVH010000034.1"/>
</dbReference>
<reference evidence="1 2" key="1">
    <citation type="submission" date="2021-12" db="EMBL/GenBank/DDBJ databases">
        <title>A phylogenomic analysis of Limosilactobacillus reuteri reveals ancient and stable evolutionary relationships with rodents and birds and zoonotic transmission to humans.</title>
        <authorList>
            <person name="Li F."/>
            <person name="Li X."/>
            <person name="Cheng C."/>
            <person name="Tollenaar S."/>
            <person name="Zhang J.S."/>
            <person name="Simpson D."/>
            <person name="Tasseva G."/>
            <person name="Perez-Munoz M.E."/>
            <person name="Frese S."/>
            <person name="Gaenzle M.G."/>
            <person name="Walter J."/>
            <person name="Zheng J."/>
        </authorList>
    </citation>
    <scope>NUCLEOTIDE SEQUENCE [LARGE SCALE GENOMIC DNA]</scope>
    <source>
        <strain evidence="1 2">WF-AF5-A</strain>
    </source>
</reference>